<reference evidence="2 3" key="1">
    <citation type="submission" date="2016-10" db="EMBL/GenBank/DDBJ databases">
        <authorList>
            <person name="de Groot N.N."/>
        </authorList>
    </citation>
    <scope>NUCLEOTIDE SEQUENCE [LARGE SCALE GENOMIC DNA]</scope>
    <source>
        <strain evidence="2 3">CGMCC 1.6117</strain>
    </source>
</reference>
<evidence type="ECO:0000313" key="3">
    <source>
        <dbReference type="Proteomes" id="UP000182312"/>
    </source>
</evidence>
<evidence type="ECO:0000313" key="2">
    <source>
        <dbReference type="EMBL" id="SFA48656.1"/>
    </source>
</evidence>
<dbReference type="Pfam" id="PF01011">
    <property type="entry name" value="PQQ"/>
    <property type="match status" value="1"/>
</dbReference>
<dbReference type="SUPFAM" id="SSF50998">
    <property type="entry name" value="Quinoprotein alcohol dehydrogenase-like"/>
    <property type="match status" value="1"/>
</dbReference>
<dbReference type="AlphaFoldDB" id="A0A1I0TCD2"/>
<accession>A0A1I0TCD2</accession>
<evidence type="ECO:0000259" key="1">
    <source>
        <dbReference type="Pfam" id="PF01011"/>
    </source>
</evidence>
<dbReference type="InterPro" id="IPR002372">
    <property type="entry name" value="PQQ_rpt_dom"/>
</dbReference>
<gene>
    <name evidence="2" type="ORF">SAMN04487972_10627</name>
</gene>
<dbReference type="InterPro" id="IPR011047">
    <property type="entry name" value="Quinoprotein_ADH-like_sf"/>
</dbReference>
<protein>
    <recommendedName>
        <fullName evidence="1">Pyrrolo-quinoline quinone repeat domain-containing protein</fullName>
    </recommendedName>
</protein>
<dbReference type="EMBL" id="FOJO01000006">
    <property type="protein sequence ID" value="SFA48656.1"/>
    <property type="molecule type" value="Genomic_DNA"/>
</dbReference>
<sequence length="125" mass="12695">MPTNQANIRSPLWVNTGLWPRVTGPLVLLILSALPAPTHYGGNGEADLKIGLARSSSESNELATPIPGTAAITAPPVIVQGGAVTTASGLAFIAAATDNPIRAIDIRTGETSGATFCPAAARPTR</sequence>
<name>A0A1I0TCD2_9RHOB</name>
<proteinExistence type="predicted"/>
<feature type="domain" description="Pyrrolo-quinoline quinone repeat" evidence="1">
    <location>
        <begin position="79"/>
        <end position="121"/>
    </location>
</feature>
<dbReference type="Proteomes" id="UP000182312">
    <property type="component" value="Unassembled WGS sequence"/>
</dbReference>
<organism evidence="2 3">
    <name type="scientific">Paracoccus halophilus</name>
    <dbReference type="NCBI Taxonomy" id="376733"/>
    <lineage>
        <taxon>Bacteria</taxon>
        <taxon>Pseudomonadati</taxon>
        <taxon>Pseudomonadota</taxon>
        <taxon>Alphaproteobacteria</taxon>
        <taxon>Rhodobacterales</taxon>
        <taxon>Paracoccaceae</taxon>
        <taxon>Paracoccus</taxon>
    </lineage>
</organism>